<keyword evidence="1" id="KW-1185">Reference proteome</keyword>
<protein>
    <submittedName>
        <fullName evidence="2">Uncharacterized protein LOC142172034</fullName>
    </submittedName>
</protein>
<dbReference type="Proteomes" id="UP000790787">
    <property type="component" value="Chromosome 17"/>
</dbReference>
<evidence type="ECO:0000313" key="2">
    <source>
        <dbReference type="RefSeq" id="XP_075091888.1"/>
    </source>
</evidence>
<evidence type="ECO:0000313" key="1">
    <source>
        <dbReference type="Proteomes" id="UP000790787"/>
    </source>
</evidence>
<sequence length="266" mass="30744">MVQIEKYINEPHRVRVKCMVSKCGCLLEPSKDGRSNNFKVKKYNPVHKCYTTKKNKFCNSRYLAKIYKRRITSQLGMKVWELKKLIKQELDLYVGRSTAHRARAKILKEIIGDMHREFKILYDYRDMILQTNLGSTCVMKAEDQGDGKLVFSKLYVFLRAMKMGWLEGCRCIISLDGCFLKGVCKGQLLVVVSKDENNQIFSIAWTVVEVENIFNWTWFLKYLTEDLGLEDGCVLGTSLQIGQKSGEDWRGEIVSGDVQELLVLQN</sequence>
<proteinExistence type="predicted"/>
<dbReference type="RefSeq" id="XP_075091888.1">
    <property type="nucleotide sequence ID" value="XM_075235787.1"/>
</dbReference>
<accession>A0AC58T3S8</accession>
<reference evidence="1" key="1">
    <citation type="journal article" date="2014" name="Nat. Commun.">
        <title>The tobacco genome sequence and its comparison with those of tomato and potato.</title>
        <authorList>
            <person name="Sierro N."/>
            <person name="Battey J.N."/>
            <person name="Ouadi S."/>
            <person name="Bakaher N."/>
            <person name="Bovet L."/>
            <person name="Willig A."/>
            <person name="Goepfert S."/>
            <person name="Peitsch M.C."/>
            <person name="Ivanov N.V."/>
        </authorList>
    </citation>
    <scope>NUCLEOTIDE SEQUENCE [LARGE SCALE GENOMIC DNA]</scope>
</reference>
<organism evidence="1 2">
    <name type="scientific">Nicotiana tabacum</name>
    <name type="common">Common tobacco</name>
    <dbReference type="NCBI Taxonomy" id="4097"/>
    <lineage>
        <taxon>Eukaryota</taxon>
        <taxon>Viridiplantae</taxon>
        <taxon>Streptophyta</taxon>
        <taxon>Embryophyta</taxon>
        <taxon>Tracheophyta</taxon>
        <taxon>Spermatophyta</taxon>
        <taxon>Magnoliopsida</taxon>
        <taxon>eudicotyledons</taxon>
        <taxon>Gunneridae</taxon>
        <taxon>Pentapetalae</taxon>
        <taxon>asterids</taxon>
        <taxon>lamiids</taxon>
        <taxon>Solanales</taxon>
        <taxon>Solanaceae</taxon>
        <taxon>Nicotianoideae</taxon>
        <taxon>Nicotianeae</taxon>
        <taxon>Nicotiana</taxon>
    </lineage>
</organism>
<reference evidence="2" key="2">
    <citation type="submission" date="2025-08" db="UniProtKB">
        <authorList>
            <consortium name="RefSeq"/>
        </authorList>
    </citation>
    <scope>IDENTIFICATION</scope>
    <source>
        <tissue evidence="2">Leaf</tissue>
    </source>
</reference>
<name>A0AC58T3S8_TOBAC</name>
<gene>
    <name evidence="2" type="primary">LOC142172034</name>
</gene>